<accession>T0S0A9</accession>
<dbReference type="Pfam" id="PF13639">
    <property type="entry name" value="zf-RING_2"/>
    <property type="match status" value="1"/>
</dbReference>
<keyword evidence="1" id="KW-0479">Metal-binding</keyword>
<dbReference type="SUPFAM" id="SSF57850">
    <property type="entry name" value="RING/U-box"/>
    <property type="match status" value="1"/>
</dbReference>
<dbReference type="VEuPathDB" id="FungiDB:SDRG_04070"/>
<sequence>MTTAGSDAHPTERNPPPPDDAPTKRGTKRSTNNDDDDDEAMDAKRQIRAARRLLQCPVCLDTFAGAVVECNACAQVFCESCLQACLTRQSRRCPLCRCDPTPARRNKPIERLVAMLPSLCPFELEDAELTRATAAQGCALSTCSNCRAADDPARPPRALTTPSGPGTETGSDSRRGDNPAPSRPL</sequence>
<evidence type="ECO:0000259" key="3">
    <source>
        <dbReference type="PROSITE" id="PS50089"/>
    </source>
</evidence>
<dbReference type="AlphaFoldDB" id="T0S0A9"/>
<evidence type="ECO:0000313" key="5">
    <source>
        <dbReference type="Proteomes" id="UP000030762"/>
    </source>
</evidence>
<reference evidence="4 5" key="1">
    <citation type="submission" date="2012-04" db="EMBL/GenBank/DDBJ databases">
        <title>The Genome Sequence of Saprolegnia declina VS20.</title>
        <authorList>
            <consortium name="The Broad Institute Genome Sequencing Platform"/>
            <person name="Russ C."/>
            <person name="Nusbaum C."/>
            <person name="Tyler B."/>
            <person name="van West P."/>
            <person name="Dieguez-Uribeondo J."/>
            <person name="de Bruijn I."/>
            <person name="Tripathy S."/>
            <person name="Jiang R."/>
            <person name="Young S.K."/>
            <person name="Zeng Q."/>
            <person name="Gargeya S."/>
            <person name="Fitzgerald M."/>
            <person name="Haas B."/>
            <person name="Abouelleil A."/>
            <person name="Alvarado L."/>
            <person name="Arachchi H.M."/>
            <person name="Berlin A."/>
            <person name="Chapman S.B."/>
            <person name="Goldberg J."/>
            <person name="Griggs A."/>
            <person name="Gujja S."/>
            <person name="Hansen M."/>
            <person name="Howarth C."/>
            <person name="Imamovic A."/>
            <person name="Larimer J."/>
            <person name="McCowen C."/>
            <person name="Montmayeur A."/>
            <person name="Murphy C."/>
            <person name="Neiman D."/>
            <person name="Pearson M."/>
            <person name="Priest M."/>
            <person name="Roberts A."/>
            <person name="Saif S."/>
            <person name="Shea T."/>
            <person name="Sisk P."/>
            <person name="Sykes S."/>
            <person name="Wortman J."/>
            <person name="Nusbaum C."/>
            <person name="Birren B."/>
        </authorList>
    </citation>
    <scope>NUCLEOTIDE SEQUENCE [LARGE SCALE GENOMIC DNA]</scope>
    <source>
        <strain evidence="4 5">VS20</strain>
    </source>
</reference>
<feature type="region of interest" description="Disordered" evidence="2">
    <location>
        <begin position="1"/>
        <end position="39"/>
    </location>
</feature>
<dbReference type="OrthoDB" id="61516at2759"/>
<dbReference type="Proteomes" id="UP000030762">
    <property type="component" value="Unassembled WGS sequence"/>
</dbReference>
<keyword evidence="1" id="KW-0862">Zinc</keyword>
<feature type="domain" description="RING-type" evidence="3">
    <location>
        <begin position="56"/>
        <end position="97"/>
    </location>
</feature>
<protein>
    <recommendedName>
        <fullName evidence="3">RING-type domain-containing protein</fullName>
    </recommendedName>
</protein>
<dbReference type="EMBL" id="JH767141">
    <property type="protein sequence ID" value="EQC38353.1"/>
    <property type="molecule type" value="Genomic_DNA"/>
</dbReference>
<organism evidence="4 5">
    <name type="scientific">Saprolegnia diclina (strain VS20)</name>
    <dbReference type="NCBI Taxonomy" id="1156394"/>
    <lineage>
        <taxon>Eukaryota</taxon>
        <taxon>Sar</taxon>
        <taxon>Stramenopiles</taxon>
        <taxon>Oomycota</taxon>
        <taxon>Saprolegniomycetes</taxon>
        <taxon>Saprolegniales</taxon>
        <taxon>Saprolegniaceae</taxon>
        <taxon>Saprolegnia</taxon>
    </lineage>
</organism>
<dbReference type="GO" id="GO:0008270">
    <property type="term" value="F:zinc ion binding"/>
    <property type="evidence" value="ECO:0007669"/>
    <property type="project" value="UniProtKB-KW"/>
</dbReference>
<dbReference type="RefSeq" id="XP_008607945.1">
    <property type="nucleotide sequence ID" value="XM_008609723.1"/>
</dbReference>
<feature type="compositionally biased region" description="Low complexity" evidence="2">
    <location>
        <begin position="156"/>
        <end position="170"/>
    </location>
</feature>
<feature type="region of interest" description="Disordered" evidence="2">
    <location>
        <begin position="147"/>
        <end position="185"/>
    </location>
</feature>
<dbReference type="PROSITE" id="PS50089">
    <property type="entry name" value="ZF_RING_2"/>
    <property type="match status" value="1"/>
</dbReference>
<evidence type="ECO:0000256" key="2">
    <source>
        <dbReference type="SAM" id="MobiDB-lite"/>
    </source>
</evidence>
<gene>
    <name evidence="4" type="ORF">SDRG_04070</name>
</gene>
<dbReference type="STRING" id="1156394.T0S0A9"/>
<dbReference type="InParanoid" id="T0S0A9"/>
<dbReference type="InterPro" id="IPR013083">
    <property type="entry name" value="Znf_RING/FYVE/PHD"/>
</dbReference>
<proteinExistence type="predicted"/>
<keyword evidence="5" id="KW-1185">Reference proteome</keyword>
<dbReference type="InterPro" id="IPR001841">
    <property type="entry name" value="Znf_RING"/>
</dbReference>
<evidence type="ECO:0000256" key="1">
    <source>
        <dbReference type="PROSITE-ProRule" id="PRU00175"/>
    </source>
</evidence>
<keyword evidence="1" id="KW-0863">Zinc-finger</keyword>
<dbReference type="GeneID" id="19944797"/>
<evidence type="ECO:0000313" key="4">
    <source>
        <dbReference type="EMBL" id="EQC38353.1"/>
    </source>
</evidence>
<name>T0S0A9_SAPDV</name>
<dbReference type="Gene3D" id="3.30.40.10">
    <property type="entry name" value="Zinc/RING finger domain, C3HC4 (zinc finger)"/>
    <property type="match status" value="1"/>
</dbReference>